<dbReference type="Gene3D" id="2.60.40.1120">
    <property type="entry name" value="Carboxypeptidase-like, regulatory domain"/>
    <property type="match status" value="1"/>
</dbReference>
<dbReference type="SUPFAM" id="SSF49299">
    <property type="entry name" value="PKD domain"/>
    <property type="match status" value="1"/>
</dbReference>
<dbReference type="InterPro" id="IPR015919">
    <property type="entry name" value="Cadherin-like_sf"/>
</dbReference>
<gene>
    <name evidence="3" type="ORF">LC1Nh_0486</name>
</gene>
<dbReference type="Gene3D" id="2.60.40.10">
    <property type="entry name" value="Immunoglobulins"/>
    <property type="match status" value="5"/>
</dbReference>
<organism evidence="3 4">
    <name type="scientific">Candidatus Nanohalobium constans</name>
    <dbReference type="NCBI Taxonomy" id="2565781"/>
    <lineage>
        <taxon>Archaea</taxon>
        <taxon>Candidatus Nanohalarchaeota</taxon>
        <taxon>Candidatus Nanohalobia</taxon>
        <taxon>Candidatus Nanohalobiales</taxon>
        <taxon>Candidatus Nanohalobiaceae</taxon>
        <taxon>Candidatus Nanohalobium</taxon>
    </lineage>
</organism>
<dbReference type="AlphaFoldDB" id="A0A5Q0UFM5"/>
<name>A0A5Q0UFM5_9ARCH</name>
<dbReference type="SMART" id="SM00089">
    <property type="entry name" value="PKD"/>
    <property type="match status" value="3"/>
</dbReference>
<dbReference type="EMBL" id="CP040089">
    <property type="protein sequence ID" value="QGA80386.1"/>
    <property type="molecule type" value="Genomic_DNA"/>
</dbReference>
<dbReference type="GO" id="GO:0016020">
    <property type="term" value="C:membrane"/>
    <property type="evidence" value="ECO:0007669"/>
    <property type="project" value="InterPro"/>
</dbReference>
<dbReference type="InterPro" id="IPR013783">
    <property type="entry name" value="Ig-like_fold"/>
</dbReference>
<proteinExistence type="predicted"/>
<dbReference type="RefSeq" id="WP_153550124.1">
    <property type="nucleotide sequence ID" value="NZ_CP040089.1"/>
</dbReference>
<feature type="domain" description="PKD" evidence="2">
    <location>
        <begin position="760"/>
        <end position="846"/>
    </location>
</feature>
<evidence type="ECO:0000313" key="3">
    <source>
        <dbReference type="EMBL" id="QGA80386.1"/>
    </source>
</evidence>
<dbReference type="SUPFAM" id="SSF49464">
    <property type="entry name" value="Carboxypeptidase regulatory domain-like"/>
    <property type="match status" value="1"/>
</dbReference>
<dbReference type="GeneID" id="42364869"/>
<feature type="region of interest" description="Disordered" evidence="1">
    <location>
        <begin position="928"/>
        <end position="991"/>
    </location>
</feature>
<evidence type="ECO:0000259" key="2">
    <source>
        <dbReference type="PROSITE" id="PS50093"/>
    </source>
</evidence>
<keyword evidence="4" id="KW-1185">Reference proteome</keyword>
<dbReference type="CDD" id="cd00146">
    <property type="entry name" value="PKD"/>
    <property type="match status" value="1"/>
</dbReference>
<dbReference type="SUPFAM" id="SSF49313">
    <property type="entry name" value="Cadherin-like"/>
    <property type="match status" value="2"/>
</dbReference>
<dbReference type="Proteomes" id="UP000377803">
    <property type="component" value="Chromosome"/>
</dbReference>
<dbReference type="Pfam" id="PF18911">
    <property type="entry name" value="PKD_4"/>
    <property type="match status" value="1"/>
</dbReference>
<dbReference type="PROSITE" id="PS50093">
    <property type="entry name" value="PKD"/>
    <property type="match status" value="1"/>
</dbReference>
<dbReference type="Pfam" id="PF13620">
    <property type="entry name" value="CarboxypepD_reg"/>
    <property type="match status" value="1"/>
</dbReference>
<dbReference type="OrthoDB" id="27270at2157"/>
<dbReference type="InterPro" id="IPR035986">
    <property type="entry name" value="PKD_dom_sf"/>
</dbReference>
<dbReference type="GO" id="GO:0005509">
    <property type="term" value="F:calcium ion binding"/>
    <property type="evidence" value="ECO:0007669"/>
    <property type="project" value="InterPro"/>
</dbReference>
<reference evidence="4" key="1">
    <citation type="submission" date="2019-05" db="EMBL/GenBank/DDBJ databases">
        <title>Candidatus Nanohalobium constans, a novel model system to study the DPANN nano-sized archaea: genomic and physiological characterization of a nanoarchaeon co-cultured with its chitinotrophic host.</title>
        <authorList>
            <person name="La Cono V."/>
            <person name="Arcadi E."/>
            <person name="Crisafi F."/>
            <person name="Denaro R."/>
            <person name="La Spada G."/>
            <person name="Messina E."/>
            <person name="Smedile F."/>
            <person name="Toshchakov S.V."/>
            <person name="Shevchenko M.A."/>
            <person name="Golyshin P.N."/>
            <person name="Golyshina O.V."/>
            <person name="Ferrer M."/>
            <person name="Rohde M."/>
            <person name="Mushegian A."/>
            <person name="Sorokin D.Y."/>
            <person name="Giuliano L."/>
            <person name="Yakimov M.M."/>
        </authorList>
    </citation>
    <scope>NUCLEOTIDE SEQUENCE [LARGE SCALE GENOMIC DNA]</scope>
    <source>
        <strain evidence="4">LC1Nh</strain>
    </source>
</reference>
<dbReference type="InterPro" id="IPR022409">
    <property type="entry name" value="PKD/Chitinase_dom"/>
</dbReference>
<evidence type="ECO:0000256" key="1">
    <source>
        <dbReference type="SAM" id="MobiDB-lite"/>
    </source>
</evidence>
<sequence length="1203" mass="129720">MKRKIGSKIGLLIVFAAALTSVAAAQATINYDYNVDDVEVMAFNCLNSTDCSNVGDFGGNILDSGTTSNGEITIDYPAELQDHGYAVYHVSPGYVPVEAYADWSCGGSGSCGGNTTDVQFEKISQCSATVDSFSVTNDVYANEPLTVDVSATAESTVSSAFEEAGPVDHVPEAYKDQYYSANTNISLEVTDTDGNPVHTAEQQKNIYMNETDQVEFGWTPSKSENYTVQASTEVIDPQCSSTNILSTDKEPITVHEERPQNEYYTLINDLDIQDNHPKATQQQTFTYSKISNYADNDYDKTAVKTDVNYTVRDSDGQEVNFSTEQLPANQNEQDAESFSFSWTPKSAGTYTVEVAGESVQTEGENPPTSPDTANLEIDVAEEPKWKVEFNVVDTNGDPVNNAEVKINDRTNQTDSNGNTEITKLTKGSYTFNVSKTGYTTSSGSLTIESTTSDPLQKSVVIQNNNTAPKVLDIPNKKIVEGDTNNDINLDNYVSDQQDLASEISWTSNGAEDNQNLDVNIDPDTHDVNITSTSGWTGTESITFTATDTAGATDSDSMTVTVTEKNTAPTVSEIPDVTLDEDTTEYDYVNLVNFVSDAESTYNNLDVSIDVSSDKCGVSIDENEIDIAPNTNFHGTCTVTVQATDPYGATTSNNFEITVNPVNDPPTITSNPQTTVDAYTQYYYQLSVSDPDNGAASFTYTKEQGPANMTINQNGEVTWTPTNNNADNSPHQVTLNVSDGTNSTTQSYSLTVNKAPKNQIPHPEITVNKTKGKAPLTVNFNASNSADPDGSITQYNWSFGEGGKANGIETNYTYTQPGNYTATLTLTDDNGSTATESVRIEVTGNNAPSFTSTSFKTTATVNQQYTYDAQATDPDGDTLEYSLNTAPQSMSINNNTGKITWTPSNTGEYKVEIQVSDGTDTAIQSYNITVSSNSDNDGGGDDEDSGGSSSGGGGGGGGGGFGGSFTTTDEEEEESIEERIQTGDNEVDLDIEPGIDDSYNLTFNVSEDTNITTSVTGNVSEIVSVPANFTAKKGENNLPLQINGSVPGNYTGNLTLQWNNQTLNIPLNLNIEDTGASDYSVAILHKSTADERISYDVKLWDEEKPDTSNQVSITTSVIDSEGDEVYRNTETERIYDVLVRNYRTSILPEGEYTVTATVTDDGEEFTGSRTIQLGPSETITGQFTSSNSLGSLFQDIIDSISNLF</sequence>
<dbReference type="Pfam" id="PF05345">
    <property type="entry name" value="He_PIG"/>
    <property type="match status" value="2"/>
</dbReference>
<accession>A0A5Q0UFM5</accession>
<evidence type="ECO:0000313" key="4">
    <source>
        <dbReference type="Proteomes" id="UP000377803"/>
    </source>
</evidence>
<dbReference type="KEGG" id="ncon:LC1Nh_0486"/>
<protein>
    <submittedName>
        <fullName evidence="3">PKD domain-containing protein</fullName>
    </submittedName>
</protein>
<dbReference type="InterPro" id="IPR000601">
    <property type="entry name" value="PKD_dom"/>
</dbReference>
<dbReference type="InterPro" id="IPR008969">
    <property type="entry name" value="CarboxyPept-like_regulatory"/>
</dbReference>
<feature type="compositionally biased region" description="Gly residues" evidence="1">
    <location>
        <begin position="947"/>
        <end position="962"/>
    </location>
</feature>